<evidence type="ECO:0000256" key="2">
    <source>
        <dbReference type="SAM" id="SignalP"/>
    </source>
</evidence>
<dbReference type="AlphaFoldDB" id="A0A8H4U2L9"/>
<dbReference type="Proteomes" id="UP000622797">
    <property type="component" value="Unassembled WGS sequence"/>
</dbReference>
<feature type="region of interest" description="Disordered" evidence="1">
    <location>
        <begin position="163"/>
        <end position="182"/>
    </location>
</feature>
<reference evidence="3" key="1">
    <citation type="journal article" date="2020" name="BMC Genomics">
        <title>Correction to: Identification and distribution of gene clusters required for synthesis of sphingolipid metabolism inhibitors in diverse species of the filamentous fungus Fusarium.</title>
        <authorList>
            <person name="Kim H.S."/>
            <person name="Lohmar J.M."/>
            <person name="Busman M."/>
            <person name="Brown D.W."/>
            <person name="Naumann T.A."/>
            <person name="Divon H.H."/>
            <person name="Lysoe E."/>
            <person name="Uhlig S."/>
            <person name="Proctor R.H."/>
        </authorList>
    </citation>
    <scope>NUCLEOTIDE SEQUENCE</scope>
    <source>
        <strain evidence="3">NRRL 20472</strain>
    </source>
</reference>
<protein>
    <submittedName>
        <fullName evidence="3">Uncharacterized protein</fullName>
    </submittedName>
</protein>
<dbReference type="OrthoDB" id="4225201at2759"/>
<feature type="chain" id="PRO_5034332896" evidence="2">
    <location>
        <begin position="20"/>
        <end position="182"/>
    </location>
</feature>
<organism evidence="3 4">
    <name type="scientific">Fusarium sarcochroum</name>
    <dbReference type="NCBI Taxonomy" id="1208366"/>
    <lineage>
        <taxon>Eukaryota</taxon>
        <taxon>Fungi</taxon>
        <taxon>Dikarya</taxon>
        <taxon>Ascomycota</taxon>
        <taxon>Pezizomycotina</taxon>
        <taxon>Sordariomycetes</taxon>
        <taxon>Hypocreomycetidae</taxon>
        <taxon>Hypocreales</taxon>
        <taxon>Nectriaceae</taxon>
        <taxon>Fusarium</taxon>
        <taxon>Fusarium lateritium species complex</taxon>
    </lineage>
</organism>
<dbReference type="EMBL" id="JABEXW010000193">
    <property type="protein sequence ID" value="KAF4968608.1"/>
    <property type="molecule type" value="Genomic_DNA"/>
</dbReference>
<feature type="signal peptide" evidence="2">
    <location>
        <begin position="1"/>
        <end position="19"/>
    </location>
</feature>
<evidence type="ECO:0000313" key="4">
    <source>
        <dbReference type="Proteomes" id="UP000622797"/>
    </source>
</evidence>
<keyword evidence="2" id="KW-0732">Signal</keyword>
<keyword evidence="4" id="KW-1185">Reference proteome</keyword>
<accession>A0A8H4U2L9</accession>
<reference evidence="3" key="2">
    <citation type="submission" date="2020-05" db="EMBL/GenBank/DDBJ databases">
        <authorList>
            <person name="Kim H.-S."/>
            <person name="Proctor R.H."/>
            <person name="Brown D.W."/>
        </authorList>
    </citation>
    <scope>NUCLEOTIDE SEQUENCE</scope>
    <source>
        <strain evidence="3">NRRL 20472</strain>
    </source>
</reference>
<sequence length="182" mass="19901">MRFLSISLCATALASSVTAFDVCWALGDPAVSIPLEIKGSDEVYYPVVRIDLEQSDKVCDPSGVRIFGQSLDVKDGRGKGLLHVSENYLITANWEFSCATPKDSSTEHKLVLTIESIYKDVSEEEVSDVNIVARFRQTHPVVFTSVESEALAAMPIYSRGTLHYGPRGPEPDTELGGISFDL</sequence>
<name>A0A8H4U2L9_9HYPO</name>
<proteinExistence type="predicted"/>
<gene>
    <name evidence="3" type="ORF">FSARC_4032</name>
</gene>
<comment type="caution">
    <text evidence="3">The sequence shown here is derived from an EMBL/GenBank/DDBJ whole genome shotgun (WGS) entry which is preliminary data.</text>
</comment>
<evidence type="ECO:0000313" key="3">
    <source>
        <dbReference type="EMBL" id="KAF4968608.1"/>
    </source>
</evidence>
<evidence type="ECO:0000256" key="1">
    <source>
        <dbReference type="SAM" id="MobiDB-lite"/>
    </source>
</evidence>